<dbReference type="AlphaFoldDB" id="A0A919F462"/>
<keyword evidence="11" id="KW-1185">Reference proteome</keyword>
<dbReference type="PROSITE" id="PS50850">
    <property type="entry name" value="MFS"/>
    <property type="match status" value="1"/>
</dbReference>
<organism evidence="10 11">
    <name type="scientific">Streptomyces capoamus</name>
    <dbReference type="NCBI Taxonomy" id="68183"/>
    <lineage>
        <taxon>Bacteria</taxon>
        <taxon>Bacillati</taxon>
        <taxon>Actinomycetota</taxon>
        <taxon>Actinomycetes</taxon>
        <taxon>Kitasatosporales</taxon>
        <taxon>Streptomycetaceae</taxon>
        <taxon>Streptomyces</taxon>
    </lineage>
</organism>
<comment type="caution">
    <text evidence="10">The sequence shown here is derived from an EMBL/GenBank/DDBJ whole genome shotgun (WGS) entry which is preliminary data.</text>
</comment>
<dbReference type="SUPFAM" id="SSF103473">
    <property type="entry name" value="MFS general substrate transporter"/>
    <property type="match status" value="1"/>
</dbReference>
<evidence type="ECO:0000256" key="8">
    <source>
        <dbReference type="SAM" id="Phobius"/>
    </source>
</evidence>
<evidence type="ECO:0000313" key="10">
    <source>
        <dbReference type="EMBL" id="GHG75372.1"/>
    </source>
</evidence>
<evidence type="ECO:0000256" key="4">
    <source>
        <dbReference type="ARBA" id="ARBA00022692"/>
    </source>
</evidence>
<feature type="transmembrane region" description="Helical" evidence="8">
    <location>
        <begin position="147"/>
        <end position="168"/>
    </location>
</feature>
<keyword evidence="5 8" id="KW-1133">Transmembrane helix</keyword>
<feature type="transmembrane region" description="Helical" evidence="8">
    <location>
        <begin position="174"/>
        <end position="195"/>
    </location>
</feature>
<dbReference type="GO" id="GO:0046677">
    <property type="term" value="P:response to antibiotic"/>
    <property type="evidence" value="ECO:0007669"/>
    <property type="project" value="UniProtKB-KW"/>
</dbReference>
<dbReference type="InterPro" id="IPR004638">
    <property type="entry name" value="EmrB-like"/>
</dbReference>
<keyword evidence="2" id="KW-0813">Transport</keyword>
<feature type="transmembrane region" description="Helical" evidence="8">
    <location>
        <begin position="276"/>
        <end position="295"/>
    </location>
</feature>
<dbReference type="CDD" id="cd17321">
    <property type="entry name" value="MFS_MMR_MDR_like"/>
    <property type="match status" value="1"/>
</dbReference>
<dbReference type="RefSeq" id="WP_189986402.1">
    <property type="nucleotide sequence ID" value="NZ_BNBF01000037.1"/>
</dbReference>
<evidence type="ECO:0000256" key="1">
    <source>
        <dbReference type="ARBA" id="ARBA00004651"/>
    </source>
</evidence>
<feature type="transmembrane region" description="Helical" evidence="8">
    <location>
        <begin position="87"/>
        <end position="106"/>
    </location>
</feature>
<dbReference type="EMBL" id="BNBF01000037">
    <property type="protein sequence ID" value="GHG75372.1"/>
    <property type="molecule type" value="Genomic_DNA"/>
</dbReference>
<evidence type="ECO:0000256" key="6">
    <source>
        <dbReference type="ARBA" id="ARBA00023136"/>
    </source>
</evidence>
<reference evidence="11" key="1">
    <citation type="journal article" date="2019" name="Int. J. Syst. Evol. Microbiol.">
        <title>The Global Catalogue of Microorganisms (GCM) 10K type strain sequencing project: providing services to taxonomists for standard genome sequencing and annotation.</title>
        <authorList>
            <consortium name="The Broad Institute Genomics Platform"/>
            <consortium name="The Broad Institute Genome Sequencing Center for Infectious Disease"/>
            <person name="Wu L."/>
            <person name="Ma J."/>
        </authorList>
    </citation>
    <scope>NUCLEOTIDE SEQUENCE [LARGE SCALE GENOMIC DNA]</scope>
    <source>
        <strain evidence="11">JCM 4253</strain>
    </source>
</reference>
<evidence type="ECO:0000256" key="3">
    <source>
        <dbReference type="ARBA" id="ARBA00022475"/>
    </source>
</evidence>
<feature type="transmembrane region" description="Helical" evidence="8">
    <location>
        <begin position="367"/>
        <end position="390"/>
    </location>
</feature>
<proteinExistence type="predicted"/>
<gene>
    <name evidence="10" type="ORF">GCM10018980_72810</name>
</gene>
<dbReference type="PANTHER" id="PTHR42718:SF42">
    <property type="entry name" value="EXPORT PROTEIN"/>
    <property type="match status" value="1"/>
</dbReference>
<keyword evidence="4 8" id="KW-0812">Transmembrane</keyword>
<feature type="transmembrane region" description="Helical" evidence="8">
    <location>
        <begin position="112"/>
        <end position="135"/>
    </location>
</feature>
<feature type="transmembrane region" description="Helical" evidence="8">
    <location>
        <begin position="20"/>
        <end position="40"/>
    </location>
</feature>
<evidence type="ECO:0000313" key="11">
    <source>
        <dbReference type="Proteomes" id="UP000619355"/>
    </source>
</evidence>
<feature type="transmembrane region" description="Helical" evidence="8">
    <location>
        <begin position="511"/>
        <end position="534"/>
    </location>
</feature>
<name>A0A919F462_9ACTN</name>
<keyword evidence="3" id="KW-1003">Cell membrane</keyword>
<dbReference type="PANTHER" id="PTHR42718">
    <property type="entry name" value="MAJOR FACILITATOR SUPERFAMILY MULTIDRUG TRANSPORTER MFSC"/>
    <property type="match status" value="1"/>
</dbReference>
<evidence type="ECO:0000259" key="9">
    <source>
        <dbReference type="PROSITE" id="PS50850"/>
    </source>
</evidence>
<dbReference type="InterPro" id="IPR020846">
    <property type="entry name" value="MFS_dom"/>
</dbReference>
<dbReference type="Gene3D" id="1.20.1250.20">
    <property type="entry name" value="MFS general substrate transporter like domains"/>
    <property type="match status" value="2"/>
</dbReference>
<accession>A0A919F462</accession>
<feature type="transmembrane region" description="Helical" evidence="8">
    <location>
        <begin position="315"/>
        <end position="332"/>
    </location>
</feature>
<feature type="domain" description="Major facilitator superfamily (MFS) profile" evidence="9">
    <location>
        <begin position="22"/>
        <end position="538"/>
    </location>
</feature>
<keyword evidence="6 8" id="KW-0472">Membrane</keyword>
<dbReference type="PRINTS" id="PR01036">
    <property type="entry name" value="TCRTETB"/>
</dbReference>
<keyword evidence="7" id="KW-0046">Antibiotic resistance</keyword>
<dbReference type="GO" id="GO:0022857">
    <property type="term" value="F:transmembrane transporter activity"/>
    <property type="evidence" value="ECO:0007669"/>
    <property type="project" value="InterPro"/>
</dbReference>
<protein>
    <submittedName>
        <fullName evidence="10">MFS transporter</fullName>
    </submittedName>
</protein>
<comment type="subcellular location">
    <subcellularLocation>
        <location evidence="1">Cell membrane</location>
        <topology evidence="1">Multi-pass membrane protein</topology>
    </subcellularLocation>
</comment>
<dbReference type="InterPro" id="IPR036259">
    <property type="entry name" value="MFS_trans_sf"/>
</dbReference>
<dbReference type="Proteomes" id="UP000619355">
    <property type="component" value="Unassembled WGS sequence"/>
</dbReference>
<feature type="transmembrane region" description="Helical" evidence="8">
    <location>
        <begin position="60"/>
        <end position="80"/>
    </location>
</feature>
<feature type="transmembrane region" description="Helical" evidence="8">
    <location>
        <begin position="207"/>
        <end position="227"/>
    </location>
</feature>
<evidence type="ECO:0000256" key="2">
    <source>
        <dbReference type="ARBA" id="ARBA00022448"/>
    </source>
</evidence>
<dbReference type="NCBIfam" id="TIGR00711">
    <property type="entry name" value="efflux_EmrB"/>
    <property type="match status" value="1"/>
</dbReference>
<dbReference type="GO" id="GO:0005886">
    <property type="term" value="C:plasma membrane"/>
    <property type="evidence" value="ECO:0007669"/>
    <property type="project" value="UniProtKB-SubCell"/>
</dbReference>
<evidence type="ECO:0000256" key="7">
    <source>
        <dbReference type="ARBA" id="ARBA00023251"/>
    </source>
</evidence>
<evidence type="ECO:0000256" key="5">
    <source>
        <dbReference type="ARBA" id="ARBA00022989"/>
    </source>
</evidence>
<feature type="transmembrane region" description="Helical" evidence="8">
    <location>
        <begin position="233"/>
        <end position="255"/>
    </location>
</feature>
<sequence>MRLVMTEPVDRTDRPYARRWWALLVLCLSLLIIVMANTALTVAAPDMTRDLGLSSADLQWVIDGYTVPYAALMLLLGAIGDKYSRRGALVLGLLVFGGGAVFGYLADTSATVIAARAVMGVGAALIMPATLSLLAATFPRAERAKAITLWTATAGLAIAAGPVVAGALLRDHGWASTFLINVPVAAVAIVGAFVLVPPSKAGHHDRIDYVGGLLSVLWTGALVYMIIEGPHFGWHAKAVGAAVVAGAGLIAFVLWELRHPRPILDVRRFASRRFAGSNLAVALFFLAVFGAFYYLTQHLQFVLGYDALETGVRMLPLAGAVFAGSALTGYLTPRVGMKWTVSAGMVAGTTALALLTRVDAGSTYGDFVAPLVILGLAIGLALSPCTDAIMGSFPESELGVGGAVNDTSLELGGSLGIALLGSLLATSYGDHLADATAGSKLPASALDTAQDSVGAGYAVAQGIGEQARQAAARAQQAGDPQQAAQLKQQAGELAAGARQMADAVGSAFSDAVAHTSLVGAVILGVGTVLVAVLLPRREADAPQPEAEKKELADSTAG</sequence>
<dbReference type="InterPro" id="IPR011701">
    <property type="entry name" value="MFS"/>
</dbReference>
<dbReference type="Pfam" id="PF07690">
    <property type="entry name" value="MFS_1"/>
    <property type="match status" value="1"/>
</dbReference>